<accession>A0A366XWV6</accession>
<keyword evidence="4" id="KW-1185">Reference proteome</keyword>
<feature type="domain" description="DUF1468" evidence="2">
    <location>
        <begin position="6"/>
        <end position="144"/>
    </location>
</feature>
<feature type="transmembrane region" description="Helical" evidence="1">
    <location>
        <begin position="73"/>
        <end position="91"/>
    </location>
</feature>
<evidence type="ECO:0000313" key="4">
    <source>
        <dbReference type="Proteomes" id="UP000253314"/>
    </source>
</evidence>
<feature type="transmembrane region" description="Helical" evidence="1">
    <location>
        <begin position="97"/>
        <end position="113"/>
    </location>
</feature>
<evidence type="ECO:0000313" key="3">
    <source>
        <dbReference type="EMBL" id="RBW68623.1"/>
    </source>
</evidence>
<dbReference type="OrthoDB" id="2414395at2"/>
<feature type="transmembrane region" description="Helical" evidence="1">
    <location>
        <begin position="33"/>
        <end position="52"/>
    </location>
</feature>
<dbReference type="AlphaFoldDB" id="A0A366XWV6"/>
<evidence type="ECO:0000256" key="1">
    <source>
        <dbReference type="SAM" id="Phobius"/>
    </source>
</evidence>
<name>A0A366XWV6_9BACI</name>
<reference evidence="3 4" key="1">
    <citation type="submission" date="2018-07" db="EMBL/GenBank/DDBJ databases">
        <title>Lottiidibacillus patelloidae gen. nov., sp. nov., isolated from the intestinal tract of a marine limpet and the reclassification of B. taeanensis BH030017T, B. algicola KMM 3737T and B. hwajinpoensis SW-72T as genus Lottiidibacillus.</title>
        <authorList>
            <person name="Liu R."/>
            <person name="Huang Z."/>
        </authorList>
    </citation>
    <scope>NUCLEOTIDE SEQUENCE [LARGE SCALE GENOMIC DNA]</scope>
    <source>
        <strain evidence="3 4">BH030017</strain>
    </source>
</reference>
<dbReference type="RefSeq" id="WP_113807041.1">
    <property type="nucleotide sequence ID" value="NZ_QOCW01000018.1"/>
</dbReference>
<protein>
    <recommendedName>
        <fullName evidence="2">DUF1468 domain-containing protein</fullName>
    </recommendedName>
</protein>
<keyword evidence="1" id="KW-0812">Transmembrane</keyword>
<keyword evidence="1" id="KW-0472">Membrane</keyword>
<dbReference type="InterPro" id="IPR009936">
    <property type="entry name" value="DUF1468"/>
</dbReference>
<evidence type="ECO:0000259" key="2">
    <source>
        <dbReference type="Pfam" id="PF07331"/>
    </source>
</evidence>
<gene>
    <name evidence="3" type="ORF">DS031_15815</name>
</gene>
<organism evidence="3 4">
    <name type="scientific">Bacillus taeanensis</name>
    <dbReference type="NCBI Taxonomy" id="273032"/>
    <lineage>
        <taxon>Bacteria</taxon>
        <taxon>Bacillati</taxon>
        <taxon>Bacillota</taxon>
        <taxon>Bacilli</taxon>
        <taxon>Bacillales</taxon>
        <taxon>Bacillaceae</taxon>
        <taxon>Bacillus</taxon>
    </lineage>
</organism>
<keyword evidence="1" id="KW-1133">Transmembrane helix</keyword>
<dbReference type="Proteomes" id="UP000253314">
    <property type="component" value="Unassembled WGS sequence"/>
</dbReference>
<comment type="caution">
    <text evidence="3">The sequence shown here is derived from an EMBL/GenBank/DDBJ whole genome shotgun (WGS) entry which is preliminary data.</text>
</comment>
<dbReference type="EMBL" id="QOCW01000018">
    <property type="protein sequence ID" value="RBW68623.1"/>
    <property type="molecule type" value="Genomic_DNA"/>
</dbReference>
<feature type="transmembrane region" description="Helical" evidence="1">
    <location>
        <begin position="125"/>
        <end position="143"/>
    </location>
</feature>
<sequence>MGEVIFHIILMIVIGLFLKESYGIPDERASDPIGPAGFPQALLYLALVLMTISLIKAIKKWKAEGNKADKETVLTPTVVGVLVSIIVFIVLVEYLGFILGSVFLLFSLFYLLGQRNWTKITVQSLVLPFGFAFVFGNILSVPLPRGYDVIKALSYFIY</sequence>
<proteinExistence type="predicted"/>
<dbReference type="Pfam" id="PF07331">
    <property type="entry name" value="TctB"/>
    <property type="match status" value="1"/>
</dbReference>